<reference evidence="2" key="2">
    <citation type="submission" date="2025-08" db="UniProtKB">
        <authorList>
            <consortium name="RefSeq"/>
        </authorList>
    </citation>
    <scope>IDENTIFICATION</scope>
</reference>
<accession>A0ABM1UYC0</accession>
<dbReference type="GeneID" id="114074695"/>
<sequence>MELQLDKYKNSSAKTRTVLVIQLCSCDEYQQQKSILKLRVYELLCCRLLVWTFEQYYRKDMSPMDREYQQREEVTALCANLVTSNTDGPQVSTMERASCFRASLSGRFHHFNLAGKYCNQNVFCSSVKQNEMIVRNRHDRSYLLSIYTKFSQTTFSTVNSEMVIKRSK</sequence>
<keyword evidence="1" id="KW-1185">Reference proteome</keyword>
<gene>
    <name evidence="2" type="primary">LOC114074695</name>
</gene>
<protein>
    <submittedName>
        <fullName evidence="2">Uncharacterized protein LOC114074695 isoform X1</fullName>
    </submittedName>
</protein>
<reference evidence="1" key="1">
    <citation type="journal article" date="2014" name="Nat. Genet.">
        <title>The genome of the stress-tolerant wild tomato species Solanum pennellii.</title>
        <authorList>
            <person name="Bolger A."/>
            <person name="Scossa F."/>
            <person name="Bolger M.E."/>
            <person name="Lanz C."/>
            <person name="Maumus F."/>
            <person name="Tohge T."/>
            <person name="Quesneville H."/>
            <person name="Alseekh S."/>
            <person name="Sorensen I."/>
            <person name="Lichtenstein G."/>
            <person name="Fich E.A."/>
            <person name="Conte M."/>
            <person name="Keller H."/>
            <person name="Schneeberger K."/>
            <person name="Schwacke R."/>
            <person name="Ofner I."/>
            <person name="Vrebalov J."/>
            <person name="Xu Y."/>
            <person name="Osorio S."/>
            <person name="Aflitos S.A."/>
            <person name="Schijlen E."/>
            <person name="Jimenez-Gomez J.M."/>
            <person name="Ryngajllo M."/>
            <person name="Kimura S."/>
            <person name="Kumar R."/>
            <person name="Koenig D."/>
            <person name="Headland L.R."/>
            <person name="Maloof J.N."/>
            <person name="Sinha N."/>
            <person name="van Ham R.C."/>
            <person name="Lankhorst R.K."/>
            <person name="Mao L."/>
            <person name="Vogel A."/>
            <person name="Arsova B."/>
            <person name="Panstruga R."/>
            <person name="Fei Z."/>
            <person name="Rose J.K."/>
            <person name="Zamir D."/>
            <person name="Carrari F."/>
            <person name="Giovannoni J.J."/>
            <person name="Weigel D."/>
            <person name="Usadel B."/>
            <person name="Fernie A.R."/>
        </authorList>
    </citation>
    <scope>NUCLEOTIDE SEQUENCE [LARGE SCALE GENOMIC DNA]</scope>
    <source>
        <strain evidence="1">cv. LA0716</strain>
    </source>
</reference>
<evidence type="ECO:0000313" key="1">
    <source>
        <dbReference type="Proteomes" id="UP000694930"/>
    </source>
</evidence>
<evidence type="ECO:0000313" key="2">
    <source>
        <dbReference type="RefSeq" id="XP_027768488.1"/>
    </source>
</evidence>
<organism evidence="1 2">
    <name type="scientific">Solanum pennellii</name>
    <name type="common">Tomato</name>
    <name type="synonym">Lycopersicon pennellii</name>
    <dbReference type="NCBI Taxonomy" id="28526"/>
    <lineage>
        <taxon>Eukaryota</taxon>
        <taxon>Viridiplantae</taxon>
        <taxon>Streptophyta</taxon>
        <taxon>Embryophyta</taxon>
        <taxon>Tracheophyta</taxon>
        <taxon>Spermatophyta</taxon>
        <taxon>Magnoliopsida</taxon>
        <taxon>eudicotyledons</taxon>
        <taxon>Gunneridae</taxon>
        <taxon>Pentapetalae</taxon>
        <taxon>asterids</taxon>
        <taxon>lamiids</taxon>
        <taxon>Solanales</taxon>
        <taxon>Solanaceae</taxon>
        <taxon>Solanoideae</taxon>
        <taxon>Solaneae</taxon>
        <taxon>Solanum</taxon>
        <taxon>Solanum subgen. Lycopersicon</taxon>
    </lineage>
</organism>
<dbReference type="Proteomes" id="UP000694930">
    <property type="component" value="Chromosome 11"/>
</dbReference>
<name>A0ABM1UYC0_SOLPN</name>
<dbReference type="RefSeq" id="XP_027768488.1">
    <property type="nucleotide sequence ID" value="XM_027912687.1"/>
</dbReference>
<proteinExistence type="predicted"/>